<proteinExistence type="predicted"/>
<feature type="chain" id="PRO_5002168409" evidence="3">
    <location>
        <begin position="21"/>
        <end position="234"/>
    </location>
</feature>
<keyword evidence="2" id="KW-0812">Transmembrane</keyword>
<gene>
    <name evidence="4" type="ORF">M407DRAFT_20215</name>
</gene>
<reference evidence="5" key="2">
    <citation type="submission" date="2015-01" db="EMBL/GenBank/DDBJ databases">
        <title>Evolutionary Origins and Diversification of the Mycorrhizal Mutualists.</title>
        <authorList>
            <consortium name="DOE Joint Genome Institute"/>
            <consortium name="Mycorrhizal Genomics Consortium"/>
            <person name="Kohler A."/>
            <person name="Kuo A."/>
            <person name="Nagy L.G."/>
            <person name="Floudas D."/>
            <person name="Copeland A."/>
            <person name="Barry K.W."/>
            <person name="Cichocki N."/>
            <person name="Veneault-Fourrey C."/>
            <person name="LaButti K."/>
            <person name="Lindquist E.A."/>
            <person name="Lipzen A."/>
            <person name="Lundell T."/>
            <person name="Morin E."/>
            <person name="Murat C."/>
            <person name="Riley R."/>
            <person name="Ohm R."/>
            <person name="Sun H."/>
            <person name="Tunlid A."/>
            <person name="Henrissat B."/>
            <person name="Grigoriev I.V."/>
            <person name="Hibbett D.S."/>
            <person name="Martin F."/>
        </authorList>
    </citation>
    <scope>NUCLEOTIDE SEQUENCE [LARGE SCALE GENOMIC DNA]</scope>
    <source>
        <strain evidence="5">MUT 4182</strain>
    </source>
</reference>
<name>A0A0C3QGD3_9AGAM</name>
<feature type="region of interest" description="Disordered" evidence="1">
    <location>
        <begin position="160"/>
        <end position="179"/>
    </location>
</feature>
<evidence type="ECO:0000256" key="2">
    <source>
        <dbReference type="SAM" id="Phobius"/>
    </source>
</evidence>
<dbReference type="OrthoDB" id="2576311at2759"/>
<feature type="transmembrane region" description="Helical" evidence="2">
    <location>
        <begin position="191"/>
        <end position="212"/>
    </location>
</feature>
<evidence type="ECO:0000313" key="5">
    <source>
        <dbReference type="Proteomes" id="UP000054248"/>
    </source>
</evidence>
<organism evidence="4 5">
    <name type="scientific">Tulasnella calospora MUT 4182</name>
    <dbReference type="NCBI Taxonomy" id="1051891"/>
    <lineage>
        <taxon>Eukaryota</taxon>
        <taxon>Fungi</taxon>
        <taxon>Dikarya</taxon>
        <taxon>Basidiomycota</taxon>
        <taxon>Agaricomycotina</taxon>
        <taxon>Agaricomycetes</taxon>
        <taxon>Cantharellales</taxon>
        <taxon>Tulasnellaceae</taxon>
        <taxon>Tulasnella</taxon>
    </lineage>
</organism>
<evidence type="ECO:0000256" key="3">
    <source>
        <dbReference type="SAM" id="SignalP"/>
    </source>
</evidence>
<evidence type="ECO:0000313" key="4">
    <source>
        <dbReference type="EMBL" id="KIO30685.1"/>
    </source>
</evidence>
<keyword evidence="2" id="KW-1133">Transmembrane helix</keyword>
<sequence>MSRAIWCVLCFVAWLGLCSAQLPNVAVNFSCHGGYEWMLNSHKEDLCRVYAYLSAQSRCFSDKTWTVKQLDDDHKRYPPPNDDKATPCQCNEPVYSLIQACTVCQGFPANTSWSDWTDACDHTYQGFPYGLSPLIEVPAWANLDVIQADKWSEAVAKTYAETQNPGPSTGTSTGIPSPSGTHPDYNKVIKIIIGSSVGIGCLLIIVAVIIICRLRNRPRLPPPGDARNPARMGP</sequence>
<protein>
    <submittedName>
        <fullName evidence="4">Uncharacterized protein</fullName>
    </submittedName>
</protein>
<dbReference type="STRING" id="1051891.A0A0C3QGD3"/>
<dbReference type="AlphaFoldDB" id="A0A0C3QGD3"/>
<keyword evidence="2" id="KW-0472">Membrane</keyword>
<accession>A0A0C3QGD3</accession>
<evidence type="ECO:0000256" key="1">
    <source>
        <dbReference type="SAM" id="MobiDB-lite"/>
    </source>
</evidence>
<dbReference type="Proteomes" id="UP000054248">
    <property type="component" value="Unassembled WGS sequence"/>
</dbReference>
<keyword evidence="5" id="KW-1185">Reference proteome</keyword>
<keyword evidence="3" id="KW-0732">Signal</keyword>
<feature type="compositionally biased region" description="Low complexity" evidence="1">
    <location>
        <begin position="165"/>
        <end position="179"/>
    </location>
</feature>
<dbReference type="HOGENOM" id="CLU_053888_2_0_1"/>
<feature type="signal peptide" evidence="3">
    <location>
        <begin position="1"/>
        <end position="20"/>
    </location>
</feature>
<dbReference type="EMBL" id="KN822969">
    <property type="protein sequence ID" value="KIO30685.1"/>
    <property type="molecule type" value="Genomic_DNA"/>
</dbReference>
<reference evidence="4 5" key="1">
    <citation type="submission" date="2014-04" db="EMBL/GenBank/DDBJ databases">
        <authorList>
            <consortium name="DOE Joint Genome Institute"/>
            <person name="Kuo A."/>
            <person name="Girlanda M."/>
            <person name="Perotto S."/>
            <person name="Kohler A."/>
            <person name="Nagy L.G."/>
            <person name="Floudas D."/>
            <person name="Copeland A."/>
            <person name="Barry K.W."/>
            <person name="Cichocki N."/>
            <person name="Veneault-Fourrey C."/>
            <person name="LaButti K."/>
            <person name="Lindquist E.A."/>
            <person name="Lipzen A."/>
            <person name="Lundell T."/>
            <person name="Morin E."/>
            <person name="Murat C."/>
            <person name="Sun H."/>
            <person name="Tunlid A."/>
            <person name="Henrissat B."/>
            <person name="Grigoriev I.V."/>
            <person name="Hibbett D.S."/>
            <person name="Martin F."/>
            <person name="Nordberg H.P."/>
            <person name="Cantor M.N."/>
            <person name="Hua S.X."/>
        </authorList>
    </citation>
    <scope>NUCLEOTIDE SEQUENCE [LARGE SCALE GENOMIC DNA]</scope>
    <source>
        <strain evidence="4 5">MUT 4182</strain>
    </source>
</reference>